<protein>
    <submittedName>
        <fullName evidence="2">Uncharacterized protein</fullName>
    </submittedName>
</protein>
<dbReference type="InParanoid" id="D8MB73"/>
<dbReference type="InterPro" id="IPR043154">
    <property type="entry name" value="Sec-1-like_dom1"/>
</dbReference>
<reference evidence="2" key="1">
    <citation type="submission" date="2010-02" db="EMBL/GenBank/DDBJ databases">
        <title>Sequencing and annotation of the Blastocystis hominis genome.</title>
        <authorList>
            <person name="Wincker P."/>
        </authorList>
    </citation>
    <scope>NUCLEOTIDE SEQUENCE</scope>
    <source>
        <strain evidence="2">Singapore isolate B</strain>
    </source>
</reference>
<dbReference type="OrthoDB" id="2228at2759"/>
<proteinExistence type="inferred from homology"/>
<comment type="similarity">
    <text evidence="1">Belongs to the STXBP/unc-18/SEC1 family.</text>
</comment>
<evidence type="ECO:0000256" key="1">
    <source>
        <dbReference type="ARBA" id="ARBA00009884"/>
    </source>
</evidence>
<dbReference type="AlphaFoldDB" id="D8MB73"/>
<gene>
    <name evidence="2" type="ORF">GSBLH_T00006905001</name>
</gene>
<evidence type="ECO:0000313" key="3">
    <source>
        <dbReference type="Proteomes" id="UP000008312"/>
    </source>
</evidence>
<dbReference type="Gene3D" id="3.40.50.2060">
    <property type="match status" value="1"/>
</dbReference>
<sequence>MSAEEIKTIGSVIILDQVIGLPEKENFILILDNTTMSLVNSVCGQFALFDNGCILLEHIESKRDYVPGVCAIYFVEPTSNNVSLILEDFKEIKSFIGAEGCIDRITYCGMEDQSGETVLYDKVALRFKGGFLVLFFLSIQI</sequence>
<dbReference type="InterPro" id="IPR036045">
    <property type="entry name" value="Sec1-like_sf"/>
</dbReference>
<organism evidence="2">
    <name type="scientific">Blastocystis hominis</name>
    <dbReference type="NCBI Taxonomy" id="12968"/>
    <lineage>
        <taxon>Eukaryota</taxon>
        <taxon>Sar</taxon>
        <taxon>Stramenopiles</taxon>
        <taxon>Bigyra</taxon>
        <taxon>Opalozoa</taxon>
        <taxon>Opalinata</taxon>
        <taxon>Blastocystidae</taxon>
        <taxon>Blastocystis</taxon>
    </lineage>
</organism>
<dbReference type="SUPFAM" id="SSF56815">
    <property type="entry name" value="Sec1/munc18-like (SM) proteins"/>
    <property type="match status" value="1"/>
</dbReference>
<dbReference type="Pfam" id="PF00995">
    <property type="entry name" value="Sec1"/>
    <property type="match status" value="1"/>
</dbReference>
<dbReference type="GO" id="GO:0016192">
    <property type="term" value="P:vesicle-mediated transport"/>
    <property type="evidence" value="ECO:0007669"/>
    <property type="project" value="InterPro"/>
</dbReference>
<keyword evidence="3" id="KW-1185">Reference proteome</keyword>
<accession>D8MB73</accession>
<dbReference type="RefSeq" id="XP_012899360.1">
    <property type="nucleotide sequence ID" value="XM_013043906.1"/>
</dbReference>
<dbReference type="InterPro" id="IPR001619">
    <property type="entry name" value="Sec1-like"/>
</dbReference>
<name>D8MB73_BLAHO</name>
<evidence type="ECO:0000313" key="2">
    <source>
        <dbReference type="EMBL" id="CBK25312.2"/>
    </source>
</evidence>
<dbReference type="EMBL" id="FN668690">
    <property type="protein sequence ID" value="CBK25312.2"/>
    <property type="molecule type" value="Genomic_DNA"/>
</dbReference>
<dbReference type="Proteomes" id="UP000008312">
    <property type="component" value="Unassembled WGS sequence"/>
</dbReference>
<dbReference type="GeneID" id="24923029"/>